<name>A0A8D8SGE4_9HEMI</name>
<feature type="region of interest" description="Disordered" evidence="1">
    <location>
        <begin position="41"/>
        <end position="63"/>
    </location>
</feature>
<evidence type="ECO:0000256" key="1">
    <source>
        <dbReference type="SAM" id="MobiDB-lite"/>
    </source>
</evidence>
<dbReference type="AlphaFoldDB" id="A0A8D8SGE4"/>
<proteinExistence type="predicted"/>
<accession>A0A8D8SGE4</accession>
<evidence type="ECO:0000313" key="2">
    <source>
        <dbReference type="EMBL" id="CAG6667740.1"/>
    </source>
</evidence>
<protein>
    <submittedName>
        <fullName evidence="2">Uncharacterized protein</fullName>
    </submittedName>
</protein>
<sequence length="112" mass="13179">MLYIFNPVVWNGILDHEESRYPENSSVRDVVLSQSTKYIMGGQNNQSRSFKKNGETSGTHEDYQEQKAAVLRTCDAWRKVWTVTTNNRRQNLWKERQRKKKNKLVAEFEGVV</sequence>
<reference evidence="2" key="1">
    <citation type="submission" date="2021-05" db="EMBL/GenBank/DDBJ databases">
        <authorList>
            <person name="Alioto T."/>
            <person name="Alioto T."/>
            <person name="Gomez Garrido J."/>
        </authorList>
    </citation>
    <scope>NUCLEOTIDE SEQUENCE</scope>
</reference>
<feature type="compositionally biased region" description="Basic and acidic residues" evidence="1">
    <location>
        <begin position="52"/>
        <end position="63"/>
    </location>
</feature>
<dbReference type="EMBL" id="HBUF01217196">
    <property type="protein sequence ID" value="CAG6667740.1"/>
    <property type="molecule type" value="Transcribed_RNA"/>
</dbReference>
<organism evidence="2">
    <name type="scientific">Cacopsylla melanoneura</name>
    <dbReference type="NCBI Taxonomy" id="428564"/>
    <lineage>
        <taxon>Eukaryota</taxon>
        <taxon>Metazoa</taxon>
        <taxon>Ecdysozoa</taxon>
        <taxon>Arthropoda</taxon>
        <taxon>Hexapoda</taxon>
        <taxon>Insecta</taxon>
        <taxon>Pterygota</taxon>
        <taxon>Neoptera</taxon>
        <taxon>Paraneoptera</taxon>
        <taxon>Hemiptera</taxon>
        <taxon>Sternorrhyncha</taxon>
        <taxon>Psylloidea</taxon>
        <taxon>Psyllidae</taxon>
        <taxon>Psyllinae</taxon>
        <taxon>Cacopsylla</taxon>
    </lineage>
</organism>